<keyword evidence="6" id="KW-0560">Oxidoreductase</keyword>
<gene>
    <name evidence="8" type="ORF">GCM10009092_03370</name>
</gene>
<dbReference type="EMBL" id="BAAAEI010000002">
    <property type="protein sequence ID" value="GAA0342140.1"/>
    <property type="molecule type" value="Genomic_DNA"/>
</dbReference>
<dbReference type="InterPro" id="IPR033878">
    <property type="entry name" value="NfsB-like"/>
</dbReference>
<evidence type="ECO:0000259" key="7">
    <source>
        <dbReference type="Pfam" id="PF00881"/>
    </source>
</evidence>
<evidence type="ECO:0000313" key="9">
    <source>
        <dbReference type="Proteomes" id="UP001501757"/>
    </source>
</evidence>
<protein>
    <submittedName>
        <fullName evidence="8">NAD(P)H-dependent oxidoreductase</fullName>
    </submittedName>
</protein>
<comment type="similarity">
    <text evidence="2">Belongs to the nitroreductase family.</text>
</comment>
<proteinExistence type="inferred from homology"/>
<dbReference type="Gene3D" id="3.40.109.10">
    <property type="entry name" value="NADH Oxidase"/>
    <property type="match status" value="1"/>
</dbReference>
<comment type="cofactor">
    <cofactor evidence="1">
        <name>FMN</name>
        <dbReference type="ChEBI" id="CHEBI:58210"/>
    </cofactor>
</comment>
<evidence type="ECO:0000256" key="2">
    <source>
        <dbReference type="ARBA" id="ARBA00007118"/>
    </source>
</evidence>
<evidence type="ECO:0000256" key="4">
    <source>
        <dbReference type="ARBA" id="ARBA00022643"/>
    </source>
</evidence>
<evidence type="ECO:0000256" key="6">
    <source>
        <dbReference type="ARBA" id="ARBA00023002"/>
    </source>
</evidence>
<dbReference type="Pfam" id="PF00881">
    <property type="entry name" value="Nitroreductase"/>
    <property type="match status" value="1"/>
</dbReference>
<feature type="domain" description="Nitroreductase" evidence="7">
    <location>
        <begin position="8"/>
        <end position="184"/>
    </location>
</feature>
<evidence type="ECO:0000256" key="1">
    <source>
        <dbReference type="ARBA" id="ARBA00001917"/>
    </source>
</evidence>
<organism evidence="8 9">
    <name type="scientific">Bowmanella denitrificans</name>
    <dbReference type="NCBI Taxonomy" id="366582"/>
    <lineage>
        <taxon>Bacteria</taxon>
        <taxon>Pseudomonadati</taxon>
        <taxon>Pseudomonadota</taxon>
        <taxon>Gammaproteobacteria</taxon>
        <taxon>Alteromonadales</taxon>
        <taxon>Alteromonadaceae</taxon>
        <taxon>Bowmanella</taxon>
    </lineage>
</organism>
<dbReference type="CDD" id="cd02149">
    <property type="entry name" value="NfsB-like"/>
    <property type="match status" value="1"/>
</dbReference>
<keyword evidence="3" id="KW-0285">Flavoprotein</keyword>
<name>A0ABN0WMR1_9ALTE</name>
<dbReference type="InterPro" id="IPR000415">
    <property type="entry name" value="Nitroreductase-like"/>
</dbReference>
<keyword evidence="4" id="KW-0288">FMN</keyword>
<sequence length="208" mass="23482">MSLIEALNWRYAVRTFSEQKLDDMQVLQLLEATSMSASSYGLQPYRILVVQNDGLREKLLKHSFGQNKVKDCSHLLVFAVTTKPAIGLVDEHFQRVSSIRDEAIDQYVGYANHMKSVLGGMNEQAQRQWAHEQAYIALGTLLTSAAMLRIDSCPMTGIDRQGFDQELDLARFQLTTSFICTLGYRHPDDLAASKAKVRVPLSDLVDWQ</sequence>
<keyword evidence="5" id="KW-0521">NADP</keyword>
<keyword evidence="9" id="KW-1185">Reference proteome</keyword>
<dbReference type="SUPFAM" id="SSF55469">
    <property type="entry name" value="FMN-dependent nitroreductase-like"/>
    <property type="match status" value="1"/>
</dbReference>
<reference evidence="8 9" key="1">
    <citation type="journal article" date="2019" name="Int. J. Syst. Evol. Microbiol.">
        <title>The Global Catalogue of Microorganisms (GCM) 10K type strain sequencing project: providing services to taxonomists for standard genome sequencing and annotation.</title>
        <authorList>
            <consortium name="The Broad Institute Genomics Platform"/>
            <consortium name="The Broad Institute Genome Sequencing Center for Infectious Disease"/>
            <person name="Wu L."/>
            <person name="Ma J."/>
        </authorList>
    </citation>
    <scope>NUCLEOTIDE SEQUENCE [LARGE SCALE GENOMIC DNA]</scope>
    <source>
        <strain evidence="8 9">JCM 13378</strain>
    </source>
</reference>
<dbReference type="PANTHER" id="PTHR43673:SF2">
    <property type="entry name" value="NITROREDUCTASE"/>
    <property type="match status" value="1"/>
</dbReference>
<dbReference type="InterPro" id="IPR029479">
    <property type="entry name" value="Nitroreductase"/>
</dbReference>
<accession>A0ABN0WMR1</accession>
<dbReference type="Proteomes" id="UP001501757">
    <property type="component" value="Unassembled WGS sequence"/>
</dbReference>
<evidence type="ECO:0000256" key="3">
    <source>
        <dbReference type="ARBA" id="ARBA00022630"/>
    </source>
</evidence>
<evidence type="ECO:0000313" key="8">
    <source>
        <dbReference type="EMBL" id="GAA0342140.1"/>
    </source>
</evidence>
<dbReference type="RefSeq" id="WP_343840990.1">
    <property type="nucleotide sequence ID" value="NZ_BAAAEI010000002.1"/>
</dbReference>
<dbReference type="PANTHER" id="PTHR43673">
    <property type="entry name" value="NAD(P)H NITROREDUCTASE YDGI-RELATED"/>
    <property type="match status" value="1"/>
</dbReference>
<comment type="caution">
    <text evidence="8">The sequence shown here is derived from an EMBL/GenBank/DDBJ whole genome shotgun (WGS) entry which is preliminary data.</text>
</comment>
<evidence type="ECO:0000256" key="5">
    <source>
        <dbReference type="ARBA" id="ARBA00022857"/>
    </source>
</evidence>